<feature type="non-terminal residue" evidence="1">
    <location>
        <position position="1"/>
    </location>
</feature>
<reference evidence="1 2" key="1">
    <citation type="journal article" date="2017" name="PLoS Biol.">
        <title>The sea cucumber genome provides insights into morphological evolution and visceral regeneration.</title>
        <authorList>
            <person name="Zhang X."/>
            <person name="Sun L."/>
            <person name="Yuan J."/>
            <person name="Sun Y."/>
            <person name="Gao Y."/>
            <person name="Zhang L."/>
            <person name="Li S."/>
            <person name="Dai H."/>
            <person name="Hamel J.F."/>
            <person name="Liu C."/>
            <person name="Yu Y."/>
            <person name="Liu S."/>
            <person name="Lin W."/>
            <person name="Guo K."/>
            <person name="Jin S."/>
            <person name="Xu P."/>
            <person name="Storey K.B."/>
            <person name="Huan P."/>
            <person name="Zhang T."/>
            <person name="Zhou Y."/>
            <person name="Zhang J."/>
            <person name="Lin C."/>
            <person name="Li X."/>
            <person name="Xing L."/>
            <person name="Huo D."/>
            <person name="Sun M."/>
            <person name="Wang L."/>
            <person name="Mercier A."/>
            <person name="Li F."/>
            <person name="Yang H."/>
            <person name="Xiang J."/>
        </authorList>
    </citation>
    <scope>NUCLEOTIDE SEQUENCE [LARGE SCALE GENOMIC DNA]</scope>
    <source>
        <strain evidence="1">Shaxun</strain>
        <tissue evidence="1">Muscle</tissue>
    </source>
</reference>
<dbReference type="PANTHER" id="PTHR45444:SF3">
    <property type="entry name" value="XANTHINE DEHYDROGENASE"/>
    <property type="match status" value="1"/>
</dbReference>
<dbReference type="STRING" id="307972.A0A2G8JIZ0"/>
<evidence type="ECO:0000313" key="2">
    <source>
        <dbReference type="Proteomes" id="UP000230750"/>
    </source>
</evidence>
<dbReference type="InterPro" id="IPR037165">
    <property type="entry name" value="AldOxase/xan_DH_Mopterin-bd_sf"/>
</dbReference>
<dbReference type="InterPro" id="IPR016208">
    <property type="entry name" value="Ald_Oxase/xanthine_DH-like"/>
</dbReference>
<dbReference type="GO" id="GO:0005506">
    <property type="term" value="F:iron ion binding"/>
    <property type="evidence" value="ECO:0007669"/>
    <property type="project" value="InterPro"/>
</dbReference>
<dbReference type="Gene3D" id="3.30.365.10">
    <property type="entry name" value="Aldehyde oxidase/xanthine dehydrogenase, molybdopterin binding domain"/>
    <property type="match status" value="1"/>
</dbReference>
<gene>
    <name evidence="1" type="ORF">BSL78_27459</name>
</gene>
<protein>
    <submittedName>
        <fullName evidence="1">Xanthine dehydrogenase/oxidase</fullName>
    </submittedName>
</protein>
<dbReference type="AlphaFoldDB" id="A0A2G8JIZ0"/>
<dbReference type="Proteomes" id="UP000230750">
    <property type="component" value="Unassembled WGS sequence"/>
</dbReference>
<dbReference type="EMBL" id="MRZV01001829">
    <property type="protein sequence ID" value="PIK35716.1"/>
    <property type="molecule type" value="Genomic_DNA"/>
</dbReference>
<evidence type="ECO:0000313" key="1">
    <source>
        <dbReference type="EMBL" id="PIK35716.1"/>
    </source>
</evidence>
<keyword evidence="2" id="KW-1185">Reference proteome</keyword>
<organism evidence="1 2">
    <name type="scientific">Stichopus japonicus</name>
    <name type="common">Sea cucumber</name>
    <dbReference type="NCBI Taxonomy" id="307972"/>
    <lineage>
        <taxon>Eukaryota</taxon>
        <taxon>Metazoa</taxon>
        <taxon>Echinodermata</taxon>
        <taxon>Eleutherozoa</taxon>
        <taxon>Echinozoa</taxon>
        <taxon>Holothuroidea</taxon>
        <taxon>Aspidochirotacea</taxon>
        <taxon>Aspidochirotida</taxon>
        <taxon>Stichopodidae</taxon>
        <taxon>Apostichopus</taxon>
    </lineage>
</organism>
<accession>A0A2G8JIZ0</accession>
<name>A0A2G8JIZ0_STIJA</name>
<comment type="caution">
    <text evidence="1">The sequence shown here is derived from an EMBL/GenBank/DDBJ whole genome shotgun (WGS) entry which is preliminary data.</text>
</comment>
<feature type="non-terminal residue" evidence="1">
    <location>
        <position position="56"/>
    </location>
</feature>
<proteinExistence type="predicted"/>
<sequence>AVGEPPLFLSASVLFAVRDAITSARDDANLSSVFRLDTPAVPERIRMVCQDQFMQK</sequence>
<dbReference type="OrthoDB" id="8300278at2759"/>
<dbReference type="GO" id="GO:0016491">
    <property type="term" value="F:oxidoreductase activity"/>
    <property type="evidence" value="ECO:0007669"/>
    <property type="project" value="InterPro"/>
</dbReference>
<dbReference type="SUPFAM" id="SSF56003">
    <property type="entry name" value="Molybdenum cofactor-binding domain"/>
    <property type="match status" value="1"/>
</dbReference>
<dbReference type="PANTHER" id="PTHR45444">
    <property type="entry name" value="XANTHINE DEHYDROGENASE"/>
    <property type="match status" value="1"/>
</dbReference>